<evidence type="ECO:0000313" key="2">
    <source>
        <dbReference type="EnsemblProtists" id="EOD17954"/>
    </source>
</evidence>
<reference evidence="2" key="2">
    <citation type="submission" date="2024-10" db="UniProtKB">
        <authorList>
            <consortium name="EnsemblProtists"/>
        </authorList>
    </citation>
    <scope>IDENTIFICATION</scope>
</reference>
<evidence type="ECO:0000313" key="3">
    <source>
        <dbReference type="Proteomes" id="UP000013827"/>
    </source>
</evidence>
<dbReference type="Proteomes" id="UP000013827">
    <property type="component" value="Unassembled WGS sequence"/>
</dbReference>
<dbReference type="PaxDb" id="2903-EOD17954"/>
<accession>A0A0D3J369</accession>
<name>A0A0D3J369_EMIH1</name>
<dbReference type="HOGENOM" id="CLU_1638520_0_0_1"/>
<reference evidence="3" key="1">
    <citation type="journal article" date="2013" name="Nature">
        <title>Pan genome of the phytoplankton Emiliania underpins its global distribution.</title>
        <authorList>
            <person name="Read B.A."/>
            <person name="Kegel J."/>
            <person name="Klute M.J."/>
            <person name="Kuo A."/>
            <person name="Lefebvre S.C."/>
            <person name="Maumus F."/>
            <person name="Mayer C."/>
            <person name="Miller J."/>
            <person name="Monier A."/>
            <person name="Salamov A."/>
            <person name="Young J."/>
            <person name="Aguilar M."/>
            <person name="Claverie J.M."/>
            <person name="Frickenhaus S."/>
            <person name="Gonzalez K."/>
            <person name="Herman E.K."/>
            <person name="Lin Y.C."/>
            <person name="Napier J."/>
            <person name="Ogata H."/>
            <person name="Sarno A.F."/>
            <person name="Shmutz J."/>
            <person name="Schroeder D."/>
            <person name="de Vargas C."/>
            <person name="Verret F."/>
            <person name="von Dassow P."/>
            <person name="Valentin K."/>
            <person name="Van de Peer Y."/>
            <person name="Wheeler G."/>
            <person name="Dacks J.B."/>
            <person name="Delwiche C.F."/>
            <person name="Dyhrman S.T."/>
            <person name="Glockner G."/>
            <person name="John U."/>
            <person name="Richards T."/>
            <person name="Worden A.Z."/>
            <person name="Zhang X."/>
            <person name="Grigoriev I.V."/>
            <person name="Allen A.E."/>
            <person name="Bidle K."/>
            <person name="Borodovsky M."/>
            <person name="Bowler C."/>
            <person name="Brownlee C."/>
            <person name="Cock J.M."/>
            <person name="Elias M."/>
            <person name="Gladyshev V.N."/>
            <person name="Groth M."/>
            <person name="Guda C."/>
            <person name="Hadaegh A."/>
            <person name="Iglesias-Rodriguez M.D."/>
            <person name="Jenkins J."/>
            <person name="Jones B.M."/>
            <person name="Lawson T."/>
            <person name="Leese F."/>
            <person name="Lindquist E."/>
            <person name="Lobanov A."/>
            <person name="Lomsadze A."/>
            <person name="Malik S.B."/>
            <person name="Marsh M.E."/>
            <person name="Mackinder L."/>
            <person name="Mock T."/>
            <person name="Mueller-Roeber B."/>
            <person name="Pagarete A."/>
            <person name="Parker M."/>
            <person name="Probert I."/>
            <person name="Quesneville H."/>
            <person name="Raines C."/>
            <person name="Rensing S.A."/>
            <person name="Riano-Pachon D.M."/>
            <person name="Richier S."/>
            <person name="Rokitta S."/>
            <person name="Shiraiwa Y."/>
            <person name="Soanes D.M."/>
            <person name="van der Giezen M."/>
            <person name="Wahlund T.M."/>
            <person name="Williams B."/>
            <person name="Wilson W."/>
            <person name="Wolfe G."/>
            <person name="Wurch L.L."/>
        </authorList>
    </citation>
    <scope>NUCLEOTIDE SEQUENCE</scope>
</reference>
<dbReference type="GeneID" id="19045955"/>
<dbReference type="EnsemblProtists" id="EOD17954">
    <property type="protein sequence ID" value="EOD17954"/>
    <property type="gene ID" value="EMIHUDRAFT_432232"/>
</dbReference>
<feature type="region of interest" description="Disordered" evidence="1">
    <location>
        <begin position="1"/>
        <end position="22"/>
    </location>
</feature>
<proteinExistence type="predicted"/>
<organism evidence="2 3">
    <name type="scientific">Emiliania huxleyi (strain CCMP1516)</name>
    <dbReference type="NCBI Taxonomy" id="280463"/>
    <lineage>
        <taxon>Eukaryota</taxon>
        <taxon>Haptista</taxon>
        <taxon>Haptophyta</taxon>
        <taxon>Prymnesiophyceae</taxon>
        <taxon>Isochrysidales</taxon>
        <taxon>Noelaerhabdaceae</taxon>
        <taxon>Emiliania</taxon>
    </lineage>
</organism>
<evidence type="ECO:0000256" key="1">
    <source>
        <dbReference type="SAM" id="MobiDB-lite"/>
    </source>
</evidence>
<protein>
    <submittedName>
        <fullName evidence="2">Uncharacterized protein</fullName>
    </submittedName>
</protein>
<dbReference type="AlphaFoldDB" id="A0A0D3J369"/>
<sequence>MTGSRNSRRGVRQGRARVHRNHFKEELRPSGWQSSSCRAFDDHCRRVGYFIGDEKSAANNDEASFDDDQLDEIATLRLRDLSDVSSMPTVADVVAAPVDDAASCSEWSVVTSTESSWVLGWELDESVHEPWPDCTASDGMIAMMLQQEQREELVPNVAAPGV</sequence>
<dbReference type="RefSeq" id="XP_005770383.1">
    <property type="nucleotide sequence ID" value="XM_005770326.1"/>
</dbReference>
<dbReference type="KEGG" id="ehx:EMIHUDRAFT_432232"/>
<keyword evidence="3" id="KW-1185">Reference proteome</keyword>